<reference evidence="1 2" key="1">
    <citation type="submission" date="2007-07" db="EMBL/GenBank/DDBJ databases">
        <title>Annotation of Clostridium perfringens B str. ATCC 3626.</title>
        <authorList>
            <person name="Paulsen I."/>
            <person name="Sebastian Y."/>
        </authorList>
    </citation>
    <scope>NUCLEOTIDE SEQUENCE [LARGE SCALE GENOMIC DNA]</scope>
    <source>
        <strain evidence="2">B str. ATCC 3626</strain>
    </source>
</reference>
<accession>A0AAV3BSZ1</accession>
<evidence type="ECO:0000313" key="1">
    <source>
        <dbReference type="EMBL" id="EDT24203.1"/>
    </source>
</evidence>
<organism evidence="1 2">
    <name type="scientific">Clostridium perfringens B str. ATCC 3626</name>
    <dbReference type="NCBI Taxonomy" id="451754"/>
    <lineage>
        <taxon>Bacteria</taxon>
        <taxon>Bacillati</taxon>
        <taxon>Bacillota</taxon>
        <taxon>Clostridia</taxon>
        <taxon>Eubacteriales</taxon>
        <taxon>Clostridiaceae</taxon>
        <taxon>Clostridium</taxon>
    </lineage>
</organism>
<dbReference type="EMBL" id="ABDV01000008">
    <property type="protein sequence ID" value="EDT24203.1"/>
    <property type="molecule type" value="Genomic_DNA"/>
</dbReference>
<dbReference type="AlphaFoldDB" id="A0AAV3BSZ1"/>
<sequence>MFAKLLIYTFLLLELYCKLRWLFLSNSIENFKGVINDFVLKYNIKFK</sequence>
<gene>
    <name evidence="1" type="ORF">AC1_0888</name>
</gene>
<name>A0AAV3BSZ1_CLOPF</name>
<proteinExistence type="predicted"/>
<protein>
    <submittedName>
        <fullName evidence="1">Uncharacterized protein</fullName>
    </submittedName>
</protein>
<comment type="caution">
    <text evidence="1">The sequence shown here is derived from an EMBL/GenBank/DDBJ whole genome shotgun (WGS) entry which is preliminary data.</text>
</comment>
<evidence type="ECO:0000313" key="2">
    <source>
        <dbReference type="Proteomes" id="UP000004342"/>
    </source>
</evidence>
<dbReference type="Proteomes" id="UP000004342">
    <property type="component" value="Unassembled WGS sequence"/>
</dbReference>